<dbReference type="AlphaFoldDB" id="A0A3N5AEG1"/>
<dbReference type="Pfam" id="PF09376">
    <property type="entry name" value="NurA"/>
    <property type="match status" value="1"/>
</dbReference>
<comment type="caution">
    <text evidence="2">The sequence shown here is derived from an EMBL/GenBank/DDBJ whole genome shotgun (WGS) entry which is preliminary data.</text>
</comment>
<name>A0A3N5AEG1_9THEO</name>
<sequence>MLIANEGALAELKRFGAALAAFQRPPAGAVREALCKVGRFIPVAPREPERAVVAVDGSCQTIGTTYPCFLALIQAVALPLPPVGEPAVGHRLFSPLLPEERAVLEAAGGAQPAETAAELRVKALMAELELTVALEVAGRVRGALTLLDGGFVHFRARAAAPFARLTEAVAAGAGVLIGVIEEVSSRLLGEAVGDLWPAGHCPYDREILYGCLEVGEAFVVGPGLSKGEGTGTVFARFGAHPQPVAFDFLRVQEEAVLAALGMLRALTPGDGRGVPAPVDLADRYVRLTAAEVEQLVAAAVPAALRELLLTAHRTRRAL</sequence>
<protein>
    <submittedName>
        <fullName evidence="2">NurA domain-containing protein</fullName>
    </submittedName>
</protein>
<dbReference type="InterPro" id="IPR018977">
    <property type="entry name" value="NurA_domain"/>
</dbReference>
<evidence type="ECO:0000313" key="2">
    <source>
        <dbReference type="EMBL" id="RPF43037.1"/>
    </source>
</evidence>
<dbReference type="Proteomes" id="UP000282654">
    <property type="component" value="Unassembled WGS sequence"/>
</dbReference>
<reference evidence="2 3" key="1">
    <citation type="submission" date="2018-11" db="EMBL/GenBank/DDBJ databases">
        <title>Genomic Encyclopedia of Type Strains, Phase IV (KMG-IV): sequencing the most valuable type-strain genomes for metagenomic binning, comparative biology and taxonomic classification.</title>
        <authorList>
            <person name="Goeker M."/>
        </authorList>
    </citation>
    <scope>NUCLEOTIDE SEQUENCE [LARGE SCALE GENOMIC DNA]</scope>
    <source>
        <strain evidence="2 3">DSM 102936</strain>
    </source>
</reference>
<dbReference type="RefSeq" id="WP_123931860.1">
    <property type="nucleotide sequence ID" value="NZ_RKRE01000003.1"/>
</dbReference>
<organism evidence="2 3">
    <name type="scientific">Thermodesulfitimonas autotrophica</name>
    <dbReference type="NCBI Taxonomy" id="1894989"/>
    <lineage>
        <taxon>Bacteria</taxon>
        <taxon>Bacillati</taxon>
        <taxon>Bacillota</taxon>
        <taxon>Clostridia</taxon>
        <taxon>Thermoanaerobacterales</taxon>
        <taxon>Thermoanaerobacteraceae</taxon>
        <taxon>Thermodesulfitimonas</taxon>
    </lineage>
</organism>
<accession>A0A3N5AEG1</accession>
<keyword evidence="3" id="KW-1185">Reference proteome</keyword>
<dbReference type="SMART" id="SM00933">
    <property type="entry name" value="NurA"/>
    <property type="match status" value="1"/>
</dbReference>
<evidence type="ECO:0000259" key="1">
    <source>
        <dbReference type="SMART" id="SM00933"/>
    </source>
</evidence>
<dbReference type="OrthoDB" id="2986419at2"/>
<gene>
    <name evidence="2" type="ORF">EDD75_2156</name>
</gene>
<evidence type="ECO:0000313" key="3">
    <source>
        <dbReference type="Proteomes" id="UP000282654"/>
    </source>
</evidence>
<feature type="domain" description="NurA" evidence="1">
    <location>
        <begin position="50"/>
        <end position="287"/>
    </location>
</feature>
<proteinExistence type="predicted"/>
<dbReference type="EMBL" id="RKRE01000003">
    <property type="protein sequence ID" value="RPF43037.1"/>
    <property type="molecule type" value="Genomic_DNA"/>
</dbReference>